<dbReference type="EMBL" id="BMLZ01000002">
    <property type="protein sequence ID" value="GGP28540.1"/>
    <property type="molecule type" value="Genomic_DNA"/>
</dbReference>
<organism evidence="1 4">
    <name type="scientific">Deinococcus wulumuqiensis</name>
    <dbReference type="NCBI Taxonomy" id="980427"/>
    <lineage>
        <taxon>Bacteria</taxon>
        <taxon>Thermotogati</taxon>
        <taxon>Deinococcota</taxon>
        <taxon>Deinococci</taxon>
        <taxon>Deinococcales</taxon>
        <taxon>Deinococcaceae</taxon>
        <taxon>Deinococcus</taxon>
    </lineage>
</organism>
<evidence type="ECO:0000313" key="4">
    <source>
        <dbReference type="Proteomes" id="UP000253744"/>
    </source>
</evidence>
<gene>
    <name evidence="1" type="ORF">DVJ83_06460</name>
    <name evidence="3" type="ORF">GCM10008021_01910</name>
    <name evidence="2" type="ORF">GCM10010914_03160</name>
</gene>
<evidence type="ECO:0000313" key="5">
    <source>
        <dbReference type="Proteomes" id="UP000630135"/>
    </source>
</evidence>
<dbReference type="AlphaFoldDB" id="A0A345IGP6"/>
<dbReference type="Proteomes" id="UP000630135">
    <property type="component" value="Unassembled WGS sequence"/>
</dbReference>
<protein>
    <submittedName>
        <fullName evidence="1">Uncharacterized protein</fullName>
    </submittedName>
</protein>
<dbReference type="Proteomes" id="UP000253744">
    <property type="component" value="Chromosome"/>
</dbReference>
<evidence type="ECO:0000313" key="1">
    <source>
        <dbReference type="EMBL" id="AXG98868.1"/>
    </source>
</evidence>
<reference evidence="3" key="1">
    <citation type="journal article" date="2014" name="Int. J. Syst. Evol. Microbiol.">
        <title>Complete genome of a new Firmicutes species belonging to the dominant human colonic microbiota ('Ruminococcus bicirculans') reveals two chromosomes and a selective capacity to utilize plant glucans.</title>
        <authorList>
            <consortium name="NISC Comparative Sequencing Program"/>
            <person name="Wegmann U."/>
            <person name="Louis P."/>
            <person name="Goesmann A."/>
            <person name="Henrissat B."/>
            <person name="Duncan S.H."/>
            <person name="Flint H.J."/>
        </authorList>
    </citation>
    <scope>NUCLEOTIDE SEQUENCE</scope>
    <source>
        <strain evidence="3">CGMCC 1.8884</strain>
    </source>
</reference>
<name>A0A345IGP6_9DEIO</name>
<dbReference type="Proteomes" id="UP000652720">
    <property type="component" value="Unassembled WGS sequence"/>
</dbReference>
<dbReference type="STRING" id="1288484.GCA_000348665_00030"/>
<reference evidence="5" key="4">
    <citation type="journal article" date="2019" name="Int. J. Syst. Evol. Microbiol.">
        <title>The Global Catalogue of Microorganisms (GCM) 10K type strain sequencing project: providing services to taxonomists for standard genome sequencing and annotation.</title>
        <authorList>
            <consortium name="The Broad Institute Genomics Platform"/>
            <consortium name="The Broad Institute Genome Sequencing Center for Infectious Disease"/>
            <person name="Wu L."/>
            <person name="Ma J."/>
        </authorList>
    </citation>
    <scope>NUCLEOTIDE SEQUENCE [LARGE SCALE GENOMIC DNA]</scope>
    <source>
        <strain evidence="5">CGMCC 1.8884</strain>
    </source>
</reference>
<reference evidence="3" key="5">
    <citation type="submission" date="2024-05" db="EMBL/GenBank/DDBJ databases">
        <authorList>
            <person name="Sun Q."/>
            <person name="Zhou Y."/>
        </authorList>
    </citation>
    <scope>NUCLEOTIDE SEQUENCE</scope>
    <source>
        <strain evidence="3">CGMCC 1.8884</strain>
        <strain evidence="2">CGMCC 1.8885</strain>
    </source>
</reference>
<keyword evidence="5" id="KW-1185">Reference proteome</keyword>
<evidence type="ECO:0000313" key="3">
    <source>
        <dbReference type="EMBL" id="GGP28540.1"/>
    </source>
</evidence>
<dbReference type="GeneID" id="59165032"/>
<reference evidence="1 4" key="3">
    <citation type="submission" date="2018-07" db="EMBL/GenBank/DDBJ databases">
        <title>Complete Genome and Methylome Analysis of Deinococcus wulumuqiensis NEB 479.</title>
        <authorList>
            <person name="Fomenkov A."/>
            <person name="Luyten Y."/>
            <person name="Vincze T."/>
            <person name="Anton B.P."/>
            <person name="Clark T."/>
            <person name="Roberts R.J."/>
            <person name="Morgan R.D."/>
        </authorList>
    </citation>
    <scope>NUCLEOTIDE SEQUENCE [LARGE SCALE GENOMIC DNA]</scope>
    <source>
        <strain evidence="1 4">NEB 479</strain>
    </source>
</reference>
<evidence type="ECO:0000313" key="2">
    <source>
        <dbReference type="EMBL" id="GGI72526.1"/>
    </source>
</evidence>
<dbReference type="EMBL" id="CP031158">
    <property type="protein sequence ID" value="AXG98868.1"/>
    <property type="molecule type" value="Genomic_DNA"/>
</dbReference>
<dbReference type="EMBL" id="BMMA01000002">
    <property type="protein sequence ID" value="GGI72526.1"/>
    <property type="molecule type" value="Genomic_DNA"/>
</dbReference>
<reference evidence="2" key="2">
    <citation type="journal article" date="2014" name="Int. J. Syst. Evol. Microbiol.">
        <title>Complete genome sequence of Corynebacterium casei LMG S-19264T (=DSM 44701T), isolated from a smear-ripened cheese.</title>
        <authorList>
            <consortium name="US DOE Joint Genome Institute (JGI-PGF)"/>
            <person name="Walter F."/>
            <person name="Albersmeier A."/>
            <person name="Kalinowski J."/>
            <person name="Ruckert C."/>
        </authorList>
    </citation>
    <scope>NUCLEOTIDE SEQUENCE</scope>
    <source>
        <strain evidence="2">CGMCC 1.8885</strain>
    </source>
</reference>
<dbReference type="KEGG" id="dwu:DVJ83_06460"/>
<accession>A0A345IGP6</accession>
<sequence>MTPSPSPETGAPDLRAEVDYLRKLNLALLTLLEKKGVLSEAEVQTVLRTAHRAASPPKAPQPVGPALLGTRWVKAEESGK</sequence>
<proteinExistence type="predicted"/>
<dbReference type="RefSeq" id="WP_017868975.1">
    <property type="nucleotide sequence ID" value="NZ_BMLZ01000002.1"/>
</dbReference>